<proteinExistence type="predicted"/>
<dbReference type="Gene3D" id="3.40.1550.10">
    <property type="entry name" value="CheC-like"/>
    <property type="match status" value="1"/>
</dbReference>
<dbReference type="SUPFAM" id="SSF103039">
    <property type="entry name" value="CheC-like"/>
    <property type="match status" value="1"/>
</dbReference>
<evidence type="ECO:0000313" key="5">
    <source>
        <dbReference type="Proteomes" id="UP000036780"/>
    </source>
</evidence>
<dbReference type="PATRIC" id="fig|1473.5.peg.2227"/>
<dbReference type="GeneID" id="66870674"/>
<keyword evidence="2" id="KW-0378">Hydrolase</keyword>
<dbReference type="OrthoDB" id="9812187at2"/>
<reference evidence="5" key="1">
    <citation type="submission" date="2015-07" db="EMBL/GenBank/DDBJ databases">
        <title>Fjat-10053 dsm26.</title>
        <authorList>
            <person name="Liu B."/>
            <person name="Wang J."/>
            <person name="Zhu Y."/>
            <person name="Liu G."/>
            <person name="Chen Q."/>
            <person name="Chen Z."/>
            <person name="Lan J."/>
            <person name="Che J."/>
            <person name="Ge C."/>
            <person name="Shi H."/>
            <person name="Pan Z."/>
            <person name="Liu X."/>
        </authorList>
    </citation>
    <scope>NUCLEOTIDE SEQUENCE [LARGE SCALE GENOMIC DNA]</scope>
    <source>
        <strain evidence="5">DSM 26</strain>
    </source>
</reference>
<feature type="domain" description="CheC-like protein" evidence="3">
    <location>
        <begin position="9"/>
        <end position="46"/>
    </location>
</feature>
<organism evidence="4 5">
    <name type="scientific">Virgibacillus pantothenticus</name>
    <dbReference type="NCBI Taxonomy" id="1473"/>
    <lineage>
        <taxon>Bacteria</taxon>
        <taxon>Bacillati</taxon>
        <taxon>Bacillota</taxon>
        <taxon>Bacilli</taxon>
        <taxon>Bacillales</taxon>
        <taxon>Bacillaceae</taxon>
        <taxon>Virgibacillus</taxon>
    </lineage>
</organism>
<dbReference type="CDD" id="cd17909">
    <property type="entry name" value="CheC_ClassI"/>
    <property type="match status" value="1"/>
</dbReference>
<dbReference type="InterPro" id="IPR007597">
    <property type="entry name" value="CheC"/>
</dbReference>
<dbReference type="RefSeq" id="WP_050352761.1">
    <property type="nucleotide sequence ID" value="NZ_BOSN01000001.1"/>
</dbReference>
<name>A0A0L0QNM1_VIRPA</name>
<dbReference type="Proteomes" id="UP000036780">
    <property type="component" value="Unassembled WGS sequence"/>
</dbReference>
<evidence type="ECO:0000313" key="4">
    <source>
        <dbReference type="EMBL" id="KNE20192.1"/>
    </source>
</evidence>
<dbReference type="PANTHER" id="PTHR43693:SF1">
    <property type="entry name" value="PROTEIN PHOSPHATASE CHEZ"/>
    <property type="match status" value="1"/>
</dbReference>
<feature type="domain" description="CheC-like protein" evidence="3">
    <location>
        <begin position="109"/>
        <end position="144"/>
    </location>
</feature>
<accession>A0A0L0QNM1</accession>
<evidence type="ECO:0000256" key="1">
    <source>
        <dbReference type="ARBA" id="ARBA00022500"/>
    </source>
</evidence>
<dbReference type="Pfam" id="PF04509">
    <property type="entry name" value="CheC"/>
    <property type="match status" value="2"/>
</dbReference>
<evidence type="ECO:0000259" key="3">
    <source>
        <dbReference type="Pfam" id="PF04509"/>
    </source>
</evidence>
<protein>
    <submittedName>
        <fullName evidence="4">Chemotaxis protein CheY</fullName>
    </submittedName>
</protein>
<sequence>MDLTKLTQMQKDVLREIGNIGAGNAATSMSQLVNRKIEMDVPAVNIVSYDEMMELIGGPEAVVVALLFRIKGDAPGTVYFILSLEEADALIKEITNNAALSVHNDDELAASVLQEAGNIVTGAYLSALADFTNITMQPSVPYLSIDMAGAILTVGLLEISQVADYALIIDAKMNTAYQANQIKGNFLFIPDPDSFSKLFAALGVTYDV</sequence>
<comment type="caution">
    <text evidence="4">The sequence shown here is derived from an EMBL/GenBank/DDBJ whole genome shotgun (WGS) entry which is preliminary data.</text>
</comment>
<evidence type="ECO:0000256" key="2">
    <source>
        <dbReference type="ARBA" id="ARBA00022801"/>
    </source>
</evidence>
<gene>
    <name evidence="4" type="ORF">AFK71_17530</name>
</gene>
<dbReference type="EMBL" id="LGTO01000007">
    <property type="protein sequence ID" value="KNE20192.1"/>
    <property type="molecule type" value="Genomic_DNA"/>
</dbReference>
<dbReference type="InterPro" id="IPR050992">
    <property type="entry name" value="CheZ_family_phosphatases"/>
</dbReference>
<dbReference type="GO" id="GO:0006935">
    <property type="term" value="P:chemotaxis"/>
    <property type="evidence" value="ECO:0007669"/>
    <property type="project" value="UniProtKB-KW"/>
</dbReference>
<dbReference type="AlphaFoldDB" id="A0A0L0QNM1"/>
<dbReference type="PANTHER" id="PTHR43693">
    <property type="entry name" value="PROTEIN PHOSPHATASE CHEZ"/>
    <property type="match status" value="1"/>
</dbReference>
<keyword evidence="5" id="KW-1185">Reference proteome</keyword>
<dbReference type="GO" id="GO:0016787">
    <property type="term" value="F:hydrolase activity"/>
    <property type="evidence" value="ECO:0007669"/>
    <property type="project" value="UniProtKB-KW"/>
</dbReference>
<dbReference type="InterPro" id="IPR028976">
    <property type="entry name" value="CheC-like_sf"/>
</dbReference>
<keyword evidence="1" id="KW-0145">Chemotaxis</keyword>